<feature type="region of interest" description="Disordered" evidence="1">
    <location>
        <begin position="40"/>
        <end position="78"/>
    </location>
</feature>
<evidence type="ECO:0000313" key="3">
    <source>
        <dbReference type="Proteomes" id="UP000008021"/>
    </source>
</evidence>
<dbReference type="HOGENOM" id="CLU_2310597_0_0_1"/>
<dbReference type="AlphaFoldDB" id="A0A0E0DAQ6"/>
<dbReference type="Proteomes" id="UP000008021">
    <property type="component" value="Chromosome 4"/>
</dbReference>
<protein>
    <submittedName>
        <fullName evidence="2">Uncharacterized protein</fullName>
    </submittedName>
</protein>
<dbReference type="EnsemblPlants" id="OMERI04G02410.1">
    <property type="protein sequence ID" value="OMERI04G02410.1"/>
    <property type="gene ID" value="OMERI04G02410"/>
</dbReference>
<reference evidence="2" key="2">
    <citation type="submission" date="2018-05" db="EMBL/GenBank/DDBJ databases">
        <title>OmerRS3 (Oryza meridionalis Reference Sequence Version 3).</title>
        <authorList>
            <person name="Zhang J."/>
            <person name="Kudrna D."/>
            <person name="Lee S."/>
            <person name="Talag J."/>
            <person name="Welchert J."/>
            <person name="Wing R.A."/>
        </authorList>
    </citation>
    <scope>NUCLEOTIDE SEQUENCE [LARGE SCALE GENOMIC DNA]</scope>
    <source>
        <strain evidence="2">cv. OR44</strain>
    </source>
</reference>
<reference evidence="2" key="1">
    <citation type="submission" date="2015-04" db="UniProtKB">
        <authorList>
            <consortium name="EnsemblPlants"/>
        </authorList>
    </citation>
    <scope>IDENTIFICATION</scope>
</reference>
<name>A0A0E0DAQ6_9ORYZ</name>
<evidence type="ECO:0000313" key="2">
    <source>
        <dbReference type="EnsemblPlants" id="OMERI04G02410.1"/>
    </source>
</evidence>
<keyword evidence="3" id="KW-1185">Reference proteome</keyword>
<feature type="compositionally biased region" description="Basic and acidic residues" evidence="1">
    <location>
        <begin position="57"/>
        <end position="66"/>
    </location>
</feature>
<dbReference type="Gramene" id="OMERI04G02410.1">
    <property type="protein sequence ID" value="OMERI04G02410.1"/>
    <property type="gene ID" value="OMERI04G02410"/>
</dbReference>
<accession>A0A0E0DAQ6</accession>
<evidence type="ECO:0000256" key="1">
    <source>
        <dbReference type="SAM" id="MobiDB-lite"/>
    </source>
</evidence>
<proteinExistence type="predicted"/>
<organism evidence="2">
    <name type="scientific">Oryza meridionalis</name>
    <dbReference type="NCBI Taxonomy" id="40149"/>
    <lineage>
        <taxon>Eukaryota</taxon>
        <taxon>Viridiplantae</taxon>
        <taxon>Streptophyta</taxon>
        <taxon>Embryophyta</taxon>
        <taxon>Tracheophyta</taxon>
        <taxon>Spermatophyta</taxon>
        <taxon>Magnoliopsida</taxon>
        <taxon>Liliopsida</taxon>
        <taxon>Poales</taxon>
        <taxon>Poaceae</taxon>
        <taxon>BOP clade</taxon>
        <taxon>Oryzoideae</taxon>
        <taxon>Oryzeae</taxon>
        <taxon>Oryzinae</taxon>
        <taxon>Oryza</taxon>
    </lineage>
</organism>
<sequence length="100" mass="11711">MKGGPGPTHRLYIAISARWAGYLIAHRRIVRSPPVNEVLINPKQPPPPYINASPQLRRREQRREAEQQPPLRRRLGKARLSADARKRKFFGTRFFEKLFQ</sequence>